<proteinExistence type="predicted"/>
<evidence type="ECO:0000259" key="1">
    <source>
        <dbReference type="Pfam" id="PF01494"/>
    </source>
</evidence>
<dbReference type="Gene3D" id="3.50.50.60">
    <property type="entry name" value="FAD/NAD(P)-binding domain"/>
    <property type="match status" value="1"/>
</dbReference>
<dbReference type="PANTHER" id="PTHR43747">
    <property type="entry name" value="FAD-BINDING PROTEIN"/>
    <property type="match status" value="1"/>
</dbReference>
<dbReference type="Proteomes" id="UP000199302">
    <property type="component" value="Unassembled WGS sequence"/>
</dbReference>
<organism evidence="2 3">
    <name type="scientific">Poseidonocella sedimentorum</name>
    <dbReference type="NCBI Taxonomy" id="871652"/>
    <lineage>
        <taxon>Bacteria</taxon>
        <taxon>Pseudomonadati</taxon>
        <taxon>Pseudomonadota</taxon>
        <taxon>Alphaproteobacteria</taxon>
        <taxon>Rhodobacterales</taxon>
        <taxon>Roseobacteraceae</taxon>
        <taxon>Poseidonocella</taxon>
    </lineage>
</organism>
<dbReference type="PANTHER" id="PTHR43747:SF1">
    <property type="entry name" value="SLR1998 PROTEIN"/>
    <property type="match status" value="1"/>
</dbReference>
<dbReference type="RefSeq" id="WP_218155490.1">
    <property type="nucleotide sequence ID" value="NZ_FOYI01000014.1"/>
</dbReference>
<dbReference type="SUPFAM" id="SSF51905">
    <property type="entry name" value="FAD/NAD(P)-binding domain"/>
    <property type="match status" value="1"/>
</dbReference>
<sequence>MRRDYDVVIAGSGPAGSATAITLGRAGLRVLIAEKRQVARARAGETLAPAAKRLLTGVIGGQDGAALPSWAEACRGNISCWGDAAPMQQDFDFSAYGKGLCVDRSGLDAALLAEASQLGAEHRTGATLAVQGRQDGRWDLLLRSGDAAETLTAAYIVDATGRSARLGASLGLPRTRSDPLFSFGMLFDSSGADRDDHGGHTRIEACPYGWWYSNVVPSARHARRQRLVVLHADLGSAEATAAARPGGFLALLARTRLMQATLTERGCAPVGKVLGAPAGNASLDHIAMEGFLAVGDAAQAYDPLSSQGLERAMTSGGLAGHALAYALSNPQEPRAYLAHYHQNLRQHWARHLRQHRSYYAMETRWPDHPFWARRRSEQTFPQPDFARDAR</sequence>
<feature type="domain" description="FAD-binding" evidence="1">
    <location>
        <begin position="4"/>
        <end position="350"/>
    </location>
</feature>
<reference evidence="2 3" key="1">
    <citation type="submission" date="2016-10" db="EMBL/GenBank/DDBJ databases">
        <authorList>
            <person name="de Groot N.N."/>
        </authorList>
    </citation>
    <scope>NUCLEOTIDE SEQUENCE [LARGE SCALE GENOMIC DNA]</scope>
    <source>
        <strain evidence="3">KMM 9023,NRIC 0796,JCM 17311,KCTC 23692</strain>
    </source>
</reference>
<dbReference type="STRING" id="871652.SAMN04515673_11454"/>
<dbReference type="InterPro" id="IPR050816">
    <property type="entry name" value="Flavin-dep_Halogenase_NPB"/>
</dbReference>
<dbReference type="InterPro" id="IPR002938">
    <property type="entry name" value="FAD-bd"/>
</dbReference>
<accession>A0A1I6ELK0</accession>
<name>A0A1I6ELK0_9RHOB</name>
<evidence type="ECO:0000313" key="2">
    <source>
        <dbReference type="EMBL" id="SFR18653.1"/>
    </source>
</evidence>
<dbReference type="Pfam" id="PF01494">
    <property type="entry name" value="FAD_binding_3"/>
    <property type="match status" value="1"/>
</dbReference>
<dbReference type="Gene3D" id="3.30.9.100">
    <property type="match status" value="1"/>
</dbReference>
<dbReference type="GO" id="GO:0071949">
    <property type="term" value="F:FAD binding"/>
    <property type="evidence" value="ECO:0007669"/>
    <property type="project" value="InterPro"/>
</dbReference>
<evidence type="ECO:0000313" key="3">
    <source>
        <dbReference type="Proteomes" id="UP000199302"/>
    </source>
</evidence>
<keyword evidence="3" id="KW-1185">Reference proteome</keyword>
<dbReference type="AlphaFoldDB" id="A0A1I6ELK0"/>
<dbReference type="PRINTS" id="PR00420">
    <property type="entry name" value="RNGMNOXGNASE"/>
</dbReference>
<gene>
    <name evidence="2" type="ORF">SAMN04515673_11454</name>
</gene>
<dbReference type="InterPro" id="IPR036188">
    <property type="entry name" value="FAD/NAD-bd_sf"/>
</dbReference>
<protein>
    <submittedName>
        <fullName evidence="2">Dehydrogenase (Flavoprotein)</fullName>
    </submittedName>
</protein>
<dbReference type="EMBL" id="FOYI01000014">
    <property type="protein sequence ID" value="SFR18653.1"/>
    <property type="molecule type" value="Genomic_DNA"/>
</dbReference>